<dbReference type="Pfam" id="PF08075">
    <property type="entry name" value="NOPS"/>
    <property type="match status" value="1"/>
</dbReference>
<dbReference type="Proteomes" id="UP001558652">
    <property type="component" value="Unassembled WGS sequence"/>
</dbReference>
<name>A0ABD0YS87_9HEMI</name>
<keyword evidence="4" id="KW-0175">Coiled coil</keyword>
<dbReference type="CDD" id="cd12332">
    <property type="entry name" value="RRM1_p54nrb_like"/>
    <property type="match status" value="1"/>
</dbReference>
<dbReference type="Gene3D" id="6.10.250.1170">
    <property type="match status" value="1"/>
</dbReference>
<evidence type="ECO:0000256" key="2">
    <source>
        <dbReference type="ARBA" id="ARBA00022884"/>
    </source>
</evidence>
<dbReference type="CDD" id="cd12945">
    <property type="entry name" value="NOPS_NONA_like"/>
    <property type="match status" value="1"/>
</dbReference>
<dbReference type="InterPro" id="IPR000504">
    <property type="entry name" value="RRM_dom"/>
</dbReference>
<dbReference type="InterPro" id="IPR012677">
    <property type="entry name" value="Nucleotide-bd_a/b_plait_sf"/>
</dbReference>
<dbReference type="SMART" id="SM00360">
    <property type="entry name" value="RRM"/>
    <property type="match status" value="2"/>
</dbReference>
<dbReference type="InterPro" id="IPR035979">
    <property type="entry name" value="RBD_domain_sf"/>
</dbReference>
<evidence type="ECO:0000256" key="5">
    <source>
        <dbReference type="SAM" id="MobiDB-lite"/>
    </source>
</evidence>
<dbReference type="GO" id="GO:0003723">
    <property type="term" value="F:RNA binding"/>
    <property type="evidence" value="ECO:0007669"/>
    <property type="project" value="UniProtKB-UniRule"/>
</dbReference>
<accession>A0ABD0YS87</accession>
<dbReference type="PANTHER" id="PTHR23189">
    <property type="entry name" value="RNA RECOGNITION MOTIF-CONTAINING"/>
    <property type="match status" value="1"/>
</dbReference>
<evidence type="ECO:0000259" key="6">
    <source>
        <dbReference type="PROSITE" id="PS50102"/>
    </source>
</evidence>
<feature type="domain" description="RRM" evidence="6">
    <location>
        <begin position="152"/>
        <end position="233"/>
    </location>
</feature>
<proteinExistence type="predicted"/>
<dbReference type="Pfam" id="PF00076">
    <property type="entry name" value="RRM_1"/>
    <property type="match status" value="2"/>
</dbReference>
<keyword evidence="8" id="KW-1185">Reference proteome</keyword>
<dbReference type="FunFam" id="3.30.70.330:FF:000043">
    <property type="entry name" value="paraspeckle component 1 isoform X1"/>
    <property type="match status" value="1"/>
</dbReference>
<reference evidence="7 8" key="1">
    <citation type="submission" date="2024-07" db="EMBL/GenBank/DDBJ databases">
        <title>Chromosome-level genome assembly of the water stick insect Ranatra chinensis (Heteroptera: Nepidae).</title>
        <authorList>
            <person name="Liu X."/>
        </authorList>
    </citation>
    <scope>NUCLEOTIDE SEQUENCE [LARGE SCALE GENOMIC DNA]</scope>
    <source>
        <strain evidence="7">Cailab_2021Rc</strain>
        <tissue evidence="7">Muscle</tissue>
    </source>
</reference>
<protein>
    <recommendedName>
        <fullName evidence="6">RRM domain-containing protein</fullName>
    </recommendedName>
</protein>
<dbReference type="EMBL" id="JBFDAA010000003">
    <property type="protein sequence ID" value="KAL1138845.1"/>
    <property type="molecule type" value="Genomic_DNA"/>
</dbReference>
<organism evidence="7 8">
    <name type="scientific">Ranatra chinensis</name>
    <dbReference type="NCBI Taxonomy" id="642074"/>
    <lineage>
        <taxon>Eukaryota</taxon>
        <taxon>Metazoa</taxon>
        <taxon>Ecdysozoa</taxon>
        <taxon>Arthropoda</taxon>
        <taxon>Hexapoda</taxon>
        <taxon>Insecta</taxon>
        <taxon>Pterygota</taxon>
        <taxon>Neoptera</taxon>
        <taxon>Paraneoptera</taxon>
        <taxon>Hemiptera</taxon>
        <taxon>Heteroptera</taxon>
        <taxon>Panheteroptera</taxon>
        <taxon>Nepomorpha</taxon>
        <taxon>Nepidae</taxon>
        <taxon>Ranatrinae</taxon>
        <taxon>Ranatra</taxon>
    </lineage>
</organism>
<dbReference type="GO" id="GO:0005634">
    <property type="term" value="C:nucleus"/>
    <property type="evidence" value="ECO:0007669"/>
    <property type="project" value="UniProtKB-ARBA"/>
</dbReference>
<feature type="coiled-coil region" evidence="4">
    <location>
        <begin position="280"/>
        <end position="360"/>
    </location>
</feature>
<dbReference type="AlphaFoldDB" id="A0ABD0YS87"/>
<dbReference type="Gene3D" id="3.30.70.330">
    <property type="match status" value="2"/>
</dbReference>
<dbReference type="SUPFAM" id="SSF54928">
    <property type="entry name" value="RNA-binding domain, RBD"/>
    <property type="match status" value="1"/>
</dbReference>
<feature type="compositionally biased region" description="Basic and acidic residues" evidence="5">
    <location>
        <begin position="1"/>
        <end position="11"/>
    </location>
</feature>
<feature type="region of interest" description="Disordered" evidence="5">
    <location>
        <begin position="1"/>
        <end position="43"/>
    </location>
</feature>
<evidence type="ECO:0000313" key="8">
    <source>
        <dbReference type="Proteomes" id="UP001558652"/>
    </source>
</evidence>
<evidence type="ECO:0000256" key="4">
    <source>
        <dbReference type="SAM" id="Coils"/>
    </source>
</evidence>
<feature type="compositionally biased region" description="Gly residues" evidence="5">
    <location>
        <begin position="12"/>
        <end position="38"/>
    </location>
</feature>
<gene>
    <name evidence="7" type="ORF">AAG570_008907</name>
</gene>
<dbReference type="InterPro" id="IPR012975">
    <property type="entry name" value="NOPS"/>
</dbReference>
<sequence>DGQERDGRRDGGSGGGRGGFGRGRGHRGGGGQNRGGDNIGPRNVENAFLNERLLKVMGGPTADLPAQELREKKFNGRCRLYVGNLPNDITEEEFKKLFESYGETSEMYINKDKNFAFIRLDYRSTAEKAKRELDGHLVKNRNLRVRFAPLGATVKVKNLSNFVTNELLEMAFSVFGEVERAVVNVDDRGNSLKEGVVEFSRKGSAQSALRYCAEACYFLTSSLKPVILEPFEPLEDNDGFSEKSVTKKTQDYFEAREVGPRFAKQGTFEHEFGTRWKQIYELYRQKEESLKRDLKLEEEKLEAQLQYAKYEHETEVLREQLRQRELDRERQKREWELKERQAEEQRVAEEEALRRQQEDLSRRMVHQDDELRRRQQENSLFMQVSNNLVGYMLHTK</sequence>
<feature type="domain" description="RRM" evidence="6">
    <location>
        <begin position="78"/>
        <end position="150"/>
    </location>
</feature>
<dbReference type="PROSITE" id="PS50102">
    <property type="entry name" value="RRM"/>
    <property type="match status" value="2"/>
</dbReference>
<feature type="non-terminal residue" evidence="7">
    <location>
        <position position="1"/>
    </location>
</feature>
<keyword evidence="1" id="KW-0677">Repeat</keyword>
<evidence type="ECO:0000256" key="3">
    <source>
        <dbReference type="PROSITE-ProRule" id="PRU00176"/>
    </source>
</evidence>
<dbReference type="FunFam" id="3.30.70.330:FF:000513">
    <property type="entry name" value="Splicing factor, proline-and glutamine-rich"/>
    <property type="match status" value="1"/>
</dbReference>
<comment type="caution">
    <text evidence="7">The sequence shown here is derived from an EMBL/GenBank/DDBJ whole genome shotgun (WGS) entry which is preliminary data.</text>
</comment>
<evidence type="ECO:0000256" key="1">
    <source>
        <dbReference type="ARBA" id="ARBA00022737"/>
    </source>
</evidence>
<keyword evidence="2 3" id="KW-0694">RNA-binding</keyword>
<evidence type="ECO:0000313" key="7">
    <source>
        <dbReference type="EMBL" id="KAL1138845.1"/>
    </source>
</evidence>